<keyword evidence="3" id="KW-1185">Reference proteome</keyword>
<name>A0A3N2CV87_9ACTN</name>
<dbReference type="EMBL" id="RKHO01000001">
    <property type="protein sequence ID" value="ROR91383.1"/>
    <property type="molecule type" value="Genomic_DNA"/>
</dbReference>
<dbReference type="RefSeq" id="WP_123390865.1">
    <property type="nucleotide sequence ID" value="NZ_RKHO01000001.1"/>
</dbReference>
<evidence type="ECO:0000313" key="2">
    <source>
        <dbReference type="EMBL" id="ROR91383.1"/>
    </source>
</evidence>
<keyword evidence="1" id="KW-0732">Signal</keyword>
<proteinExistence type="predicted"/>
<sequence>MSLRHARRLTAVLAGLTAALVTAPALGATSGTITVPDDVVRSLSDTRATGSYQVVGTGLQIRTTGSTSTDKVAEYVATATPLAAAGEPTLDFTNTSGGGVPGAQLVVDFDLDGTPDGILIGEPGVYGNDWWLNNGAEQFVKDGAPSHAPGSGSANHGTLDQWRAAFPDAQVAAFGFSLGSGVKGDGVLDAIRFADTRYTFANAVVLRSAQECKDGGWATSTKPVFRNQGDCVSSFASAR</sequence>
<comment type="caution">
    <text evidence="2">The sequence shown here is derived from an EMBL/GenBank/DDBJ whole genome shotgun (WGS) entry which is preliminary data.</text>
</comment>
<feature type="chain" id="PRO_5018173214" evidence="1">
    <location>
        <begin position="28"/>
        <end position="239"/>
    </location>
</feature>
<gene>
    <name evidence="2" type="ORF">EDD33_2249</name>
</gene>
<feature type="signal peptide" evidence="1">
    <location>
        <begin position="1"/>
        <end position="27"/>
    </location>
</feature>
<organism evidence="2 3">
    <name type="scientific">Nocardioides aurantiacus</name>
    <dbReference type="NCBI Taxonomy" id="86796"/>
    <lineage>
        <taxon>Bacteria</taxon>
        <taxon>Bacillati</taxon>
        <taxon>Actinomycetota</taxon>
        <taxon>Actinomycetes</taxon>
        <taxon>Propionibacteriales</taxon>
        <taxon>Nocardioidaceae</taxon>
        <taxon>Nocardioides</taxon>
    </lineage>
</organism>
<evidence type="ECO:0000313" key="3">
    <source>
        <dbReference type="Proteomes" id="UP000281738"/>
    </source>
</evidence>
<accession>A0A3N2CV87</accession>
<dbReference type="OrthoDB" id="5184507at2"/>
<dbReference type="AlphaFoldDB" id="A0A3N2CV87"/>
<evidence type="ECO:0000256" key="1">
    <source>
        <dbReference type="SAM" id="SignalP"/>
    </source>
</evidence>
<reference evidence="2 3" key="1">
    <citation type="submission" date="2018-11" db="EMBL/GenBank/DDBJ databases">
        <title>Sequencing the genomes of 1000 actinobacteria strains.</title>
        <authorList>
            <person name="Klenk H.-P."/>
        </authorList>
    </citation>
    <scope>NUCLEOTIDE SEQUENCE [LARGE SCALE GENOMIC DNA]</scope>
    <source>
        <strain evidence="2 3">DSM 12652</strain>
    </source>
</reference>
<dbReference type="Proteomes" id="UP000281738">
    <property type="component" value="Unassembled WGS sequence"/>
</dbReference>
<protein>
    <submittedName>
        <fullName evidence="2">Uncharacterized protein</fullName>
    </submittedName>
</protein>